<dbReference type="SMART" id="SM00342">
    <property type="entry name" value="HTH_ARAC"/>
    <property type="match status" value="1"/>
</dbReference>
<dbReference type="Pfam" id="PF12833">
    <property type="entry name" value="HTH_18"/>
    <property type="match status" value="1"/>
</dbReference>
<dbReference type="InterPro" id="IPR009057">
    <property type="entry name" value="Homeodomain-like_sf"/>
</dbReference>
<keyword evidence="1" id="KW-0805">Transcription regulation</keyword>
<dbReference type="PANTHER" id="PTHR43280">
    <property type="entry name" value="ARAC-FAMILY TRANSCRIPTIONAL REGULATOR"/>
    <property type="match status" value="1"/>
</dbReference>
<dbReference type="Proteomes" id="UP000274920">
    <property type="component" value="Unassembled WGS sequence"/>
</dbReference>
<feature type="domain" description="HTH araC/xylS-type" evidence="4">
    <location>
        <begin position="291"/>
        <end position="389"/>
    </location>
</feature>
<keyword evidence="6" id="KW-1185">Reference proteome</keyword>
<keyword evidence="2" id="KW-0238">DNA-binding</keyword>
<proteinExistence type="predicted"/>
<dbReference type="SUPFAM" id="SSF46689">
    <property type="entry name" value="Homeodomain-like"/>
    <property type="match status" value="2"/>
</dbReference>
<dbReference type="AlphaFoldDB" id="A0A3R8KSE9"/>
<evidence type="ECO:0000256" key="2">
    <source>
        <dbReference type="ARBA" id="ARBA00023125"/>
    </source>
</evidence>
<gene>
    <name evidence="5" type="ORF">EBB54_05125</name>
</gene>
<organism evidence="5 6">
    <name type="scientific">Schaedlerella arabinosiphila</name>
    <dbReference type="NCBI Taxonomy" id="2044587"/>
    <lineage>
        <taxon>Bacteria</taxon>
        <taxon>Bacillati</taxon>
        <taxon>Bacillota</taxon>
        <taxon>Clostridia</taxon>
        <taxon>Lachnospirales</taxon>
        <taxon>Lachnospiraceae</taxon>
        <taxon>Schaedlerella</taxon>
    </lineage>
</organism>
<evidence type="ECO:0000313" key="5">
    <source>
        <dbReference type="EMBL" id="RRK30823.1"/>
    </source>
</evidence>
<sequence>MNDMISYLKLVYQSIYLPIHYYKEGKCLLQIPEPEEEFDFTEVFLPLLKQTEKKMHYIISDEFLYFGIVRNFSTGEDVVLGPAGTAHIGPNELPRIMAECSISAEHKDAVKNYFQILPPVSHDRFLYLLALINAGLNQEVEEPFCYFGYAGDHSDTINEKHTSMLYEAKEKEVFHNSYQYEQQLYHYVETGNVEAIQNLPSMNITTGTIGKNSLRQAKNLFITLVTLLTRHGIAGGLDVETAYQLSDTYIQESERAQSVDTVKRLSYTAILDFTRRVAANKIPLGMSPDIFQCIQFISTHTNQPLSIEDVAEAVGLSRSYLSKKFKKELGFNLSDFIMRRKLEEGKSLLAYSEKSISEISEYLCFSSQSYFQNVFKKKYHMTPYEYRKSMR</sequence>
<accession>A0A3R8KSE9</accession>
<dbReference type="InterPro" id="IPR018060">
    <property type="entry name" value="HTH_AraC"/>
</dbReference>
<dbReference type="Gene3D" id="1.10.10.60">
    <property type="entry name" value="Homeodomain-like"/>
    <property type="match status" value="2"/>
</dbReference>
<dbReference type="PROSITE" id="PS01124">
    <property type="entry name" value="HTH_ARAC_FAMILY_2"/>
    <property type="match status" value="1"/>
</dbReference>
<comment type="caution">
    <text evidence="5">The sequence shown here is derived from an EMBL/GenBank/DDBJ whole genome shotgun (WGS) entry which is preliminary data.</text>
</comment>
<reference evidence="5" key="1">
    <citation type="submission" date="2018-10" db="EMBL/GenBank/DDBJ databases">
        <title>Schaedlerella arabinophila gen. nov. sp. nov., isolated from the mouse intestinal tract and comparative analysis with the genome of the closely related altered Schaedler flora strain ASF502.</title>
        <authorList>
            <person name="Miyake S."/>
            <person name="Soh M."/>
            <person name="Seedorf H."/>
        </authorList>
    </citation>
    <scope>NUCLEOTIDE SEQUENCE [LARGE SCALE GENOMIC DNA]</scope>
    <source>
        <strain evidence="5">DSM 106076</strain>
    </source>
</reference>
<name>A0A3R8KSE9_9FIRM</name>
<evidence type="ECO:0000313" key="6">
    <source>
        <dbReference type="Proteomes" id="UP000274920"/>
    </source>
</evidence>
<evidence type="ECO:0000259" key="4">
    <source>
        <dbReference type="PROSITE" id="PS01124"/>
    </source>
</evidence>
<protein>
    <submittedName>
        <fullName evidence="5">Helix-turn-helix domain-containing protein</fullName>
    </submittedName>
</protein>
<keyword evidence="3" id="KW-0804">Transcription</keyword>
<dbReference type="GO" id="GO:0043565">
    <property type="term" value="F:sequence-specific DNA binding"/>
    <property type="evidence" value="ECO:0007669"/>
    <property type="project" value="InterPro"/>
</dbReference>
<evidence type="ECO:0000256" key="3">
    <source>
        <dbReference type="ARBA" id="ARBA00023163"/>
    </source>
</evidence>
<dbReference type="EMBL" id="RHJS01000002">
    <property type="protein sequence ID" value="RRK30823.1"/>
    <property type="molecule type" value="Genomic_DNA"/>
</dbReference>
<dbReference type="RefSeq" id="WP_125126607.1">
    <property type="nucleotide sequence ID" value="NZ_RHJS01000002.1"/>
</dbReference>
<dbReference type="PANTHER" id="PTHR43280:SF34">
    <property type="entry name" value="ARAC-FAMILY TRANSCRIPTIONAL REGULATOR"/>
    <property type="match status" value="1"/>
</dbReference>
<dbReference type="GO" id="GO:0003700">
    <property type="term" value="F:DNA-binding transcription factor activity"/>
    <property type="evidence" value="ECO:0007669"/>
    <property type="project" value="InterPro"/>
</dbReference>
<evidence type="ECO:0000256" key="1">
    <source>
        <dbReference type="ARBA" id="ARBA00023015"/>
    </source>
</evidence>